<dbReference type="AlphaFoldDB" id="A0A0U1L0U9"/>
<evidence type="ECO:0000256" key="1">
    <source>
        <dbReference type="SAM" id="MobiDB-lite"/>
    </source>
</evidence>
<reference evidence="3" key="1">
    <citation type="submission" date="2015-03" db="EMBL/GenBank/DDBJ databases">
        <authorList>
            <person name="Nijsse Bart"/>
        </authorList>
    </citation>
    <scope>NUCLEOTIDE SEQUENCE [LARGE SCALE GENOMIC DNA]</scope>
</reference>
<accession>A0A0U1L0U9</accession>
<organism evidence="2 3">
    <name type="scientific">Sporomusa ovata</name>
    <dbReference type="NCBI Taxonomy" id="2378"/>
    <lineage>
        <taxon>Bacteria</taxon>
        <taxon>Bacillati</taxon>
        <taxon>Bacillota</taxon>
        <taxon>Negativicutes</taxon>
        <taxon>Selenomonadales</taxon>
        <taxon>Sporomusaceae</taxon>
        <taxon>Sporomusa</taxon>
    </lineage>
</organism>
<sequence length="94" mass="10278">MANENDPAKETVANEGAPGVRVATTSEDPVVPIVTVEATTIVQKTETVVVFKVNRPLMDYEYDELEKRVRLENEKSGVKIVLVPYSVDASISEG</sequence>
<gene>
    <name evidence="2" type="ORF">SpAn4DRAFT_2540</name>
</gene>
<evidence type="ECO:0000313" key="2">
    <source>
        <dbReference type="EMBL" id="CQR73308.1"/>
    </source>
</evidence>
<feature type="region of interest" description="Disordered" evidence="1">
    <location>
        <begin position="1"/>
        <end position="23"/>
    </location>
</feature>
<keyword evidence="3" id="KW-1185">Reference proteome</keyword>
<proteinExistence type="predicted"/>
<evidence type="ECO:0000313" key="3">
    <source>
        <dbReference type="Proteomes" id="UP000049855"/>
    </source>
</evidence>
<dbReference type="EMBL" id="CTRP01000012">
    <property type="protein sequence ID" value="CQR73308.1"/>
    <property type="molecule type" value="Genomic_DNA"/>
</dbReference>
<protein>
    <submittedName>
        <fullName evidence="2">Uncharacterized protein</fullName>
    </submittedName>
</protein>
<dbReference type="Proteomes" id="UP000049855">
    <property type="component" value="Unassembled WGS sequence"/>
</dbReference>
<name>A0A0U1L0U9_9FIRM</name>